<proteinExistence type="predicted"/>
<dbReference type="EMBL" id="QTJX01000001">
    <property type="protein sequence ID" value="RDY61239.1"/>
    <property type="molecule type" value="Genomic_DNA"/>
</dbReference>
<dbReference type="InterPro" id="IPR021255">
    <property type="entry name" value="DUF2807"/>
</dbReference>
<dbReference type="OrthoDB" id="1160603at2"/>
<reference evidence="2 3" key="1">
    <citation type="submission" date="2018-08" db="EMBL/GenBank/DDBJ databases">
        <title>Muricauda nanhaiensis sp. nov., isolated from seawater of the South China Sea.</title>
        <authorList>
            <person name="Dang Y."/>
        </authorList>
    </citation>
    <scope>NUCLEOTIDE SEQUENCE [LARGE SCALE GENOMIC DNA]</scope>
    <source>
        <strain evidence="2 3">SM1704</strain>
    </source>
</reference>
<evidence type="ECO:0000313" key="2">
    <source>
        <dbReference type="EMBL" id="RDY61239.1"/>
    </source>
</evidence>
<dbReference type="AlphaFoldDB" id="A0A371JTZ4"/>
<accession>A0A371JTZ4</accession>
<evidence type="ECO:0000259" key="1">
    <source>
        <dbReference type="Pfam" id="PF10988"/>
    </source>
</evidence>
<dbReference type="Pfam" id="PF10988">
    <property type="entry name" value="DUF2807"/>
    <property type="match status" value="1"/>
</dbReference>
<keyword evidence="3" id="KW-1185">Reference proteome</keyword>
<gene>
    <name evidence="2" type="ORF">DX873_03470</name>
</gene>
<dbReference type="Gene3D" id="2.160.20.120">
    <property type="match status" value="1"/>
</dbReference>
<evidence type="ECO:0000313" key="3">
    <source>
        <dbReference type="Proteomes" id="UP000261828"/>
    </source>
</evidence>
<sequence>MKKSNLILLGGLASIFFFSLIFQLRVHSYVKEEKKNQKTVQIVLDKRDVPHFTSILAEGRMKVVFNQQSEQKLEIHAPNYVLDSISTKVANQILKIKLGKGLKKKDSIILHVSQEQLHGIALKSNVHFETVGQVYGDSISIDINDESSANLNLAFKHVAYGNSSSGEVNLKGEIATIEIKTNQEEE</sequence>
<dbReference type="Proteomes" id="UP000261828">
    <property type="component" value="Unassembled WGS sequence"/>
</dbReference>
<feature type="domain" description="Putative auto-transporter adhesin head GIN" evidence="1">
    <location>
        <begin position="51"/>
        <end position="182"/>
    </location>
</feature>
<comment type="caution">
    <text evidence="2">The sequence shown here is derived from an EMBL/GenBank/DDBJ whole genome shotgun (WGS) entry which is preliminary data.</text>
</comment>
<name>A0A371JTZ4_9FLAO</name>
<dbReference type="RefSeq" id="WP_116183122.1">
    <property type="nucleotide sequence ID" value="NZ_QTJX01000001.1"/>
</dbReference>
<organism evidence="2 3">
    <name type="scientific">Flagellimonas nanhaiensis</name>
    <dbReference type="NCBI Taxonomy" id="2292706"/>
    <lineage>
        <taxon>Bacteria</taxon>
        <taxon>Pseudomonadati</taxon>
        <taxon>Bacteroidota</taxon>
        <taxon>Flavobacteriia</taxon>
        <taxon>Flavobacteriales</taxon>
        <taxon>Flavobacteriaceae</taxon>
        <taxon>Flagellimonas</taxon>
    </lineage>
</organism>
<protein>
    <recommendedName>
        <fullName evidence="1">Putative auto-transporter adhesin head GIN domain-containing protein</fullName>
    </recommendedName>
</protein>